<dbReference type="AlphaFoldDB" id="A0A382H3K5"/>
<evidence type="ECO:0000313" key="1">
    <source>
        <dbReference type="EMBL" id="SVB81343.1"/>
    </source>
</evidence>
<dbReference type="EMBL" id="UINC01058737">
    <property type="protein sequence ID" value="SVB81343.1"/>
    <property type="molecule type" value="Genomic_DNA"/>
</dbReference>
<name>A0A382H3K5_9ZZZZ</name>
<protein>
    <submittedName>
        <fullName evidence="1">Uncharacterized protein</fullName>
    </submittedName>
</protein>
<sequence>MGDHSPVPASYKINNFGYLGINTQCTGIPLIQLKKIE</sequence>
<proteinExistence type="predicted"/>
<gene>
    <name evidence="1" type="ORF">METZ01_LOCUS234197</name>
</gene>
<organism evidence="1">
    <name type="scientific">marine metagenome</name>
    <dbReference type="NCBI Taxonomy" id="408172"/>
    <lineage>
        <taxon>unclassified sequences</taxon>
        <taxon>metagenomes</taxon>
        <taxon>ecological metagenomes</taxon>
    </lineage>
</organism>
<accession>A0A382H3K5</accession>
<reference evidence="1" key="1">
    <citation type="submission" date="2018-05" db="EMBL/GenBank/DDBJ databases">
        <authorList>
            <person name="Lanie J.A."/>
            <person name="Ng W.-L."/>
            <person name="Kazmierczak K.M."/>
            <person name="Andrzejewski T.M."/>
            <person name="Davidsen T.M."/>
            <person name="Wayne K.J."/>
            <person name="Tettelin H."/>
            <person name="Glass J.I."/>
            <person name="Rusch D."/>
            <person name="Podicherti R."/>
            <person name="Tsui H.-C.T."/>
            <person name="Winkler M.E."/>
        </authorList>
    </citation>
    <scope>NUCLEOTIDE SEQUENCE</scope>
</reference>